<reference evidence="2" key="1">
    <citation type="journal article" date="2020" name="Fungal Divers.">
        <title>Resolving the Mortierellaceae phylogeny through synthesis of multi-gene phylogenetics and phylogenomics.</title>
        <authorList>
            <person name="Vandepol N."/>
            <person name="Liber J."/>
            <person name="Desiro A."/>
            <person name="Na H."/>
            <person name="Kennedy M."/>
            <person name="Barry K."/>
            <person name="Grigoriev I.V."/>
            <person name="Miller A.N."/>
            <person name="O'Donnell K."/>
            <person name="Stajich J.E."/>
            <person name="Bonito G."/>
        </authorList>
    </citation>
    <scope>NUCLEOTIDE SEQUENCE</scope>
    <source>
        <strain evidence="2">REB-010B</strain>
    </source>
</reference>
<evidence type="ECO:0000256" key="1">
    <source>
        <dbReference type="SAM" id="MobiDB-lite"/>
    </source>
</evidence>
<dbReference type="Proteomes" id="UP000738325">
    <property type="component" value="Unassembled WGS sequence"/>
</dbReference>
<evidence type="ECO:0000313" key="3">
    <source>
        <dbReference type="Proteomes" id="UP000738325"/>
    </source>
</evidence>
<gene>
    <name evidence="2" type="ORF">BGZ99_000278</name>
</gene>
<dbReference type="OrthoDB" id="2435808at2759"/>
<evidence type="ECO:0000313" key="2">
    <source>
        <dbReference type="EMBL" id="KAG0325688.1"/>
    </source>
</evidence>
<feature type="region of interest" description="Disordered" evidence="1">
    <location>
        <begin position="123"/>
        <end position="152"/>
    </location>
</feature>
<dbReference type="EMBL" id="JAAAIP010000104">
    <property type="protein sequence ID" value="KAG0325688.1"/>
    <property type="molecule type" value="Genomic_DNA"/>
</dbReference>
<dbReference type="AlphaFoldDB" id="A0A9P6RPQ4"/>
<organism evidence="2 3">
    <name type="scientific">Dissophora globulifera</name>
    <dbReference type="NCBI Taxonomy" id="979702"/>
    <lineage>
        <taxon>Eukaryota</taxon>
        <taxon>Fungi</taxon>
        <taxon>Fungi incertae sedis</taxon>
        <taxon>Mucoromycota</taxon>
        <taxon>Mortierellomycotina</taxon>
        <taxon>Mortierellomycetes</taxon>
        <taxon>Mortierellales</taxon>
        <taxon>Mortierellaceae</taxon>
        <taxon>Dissophora</taxon>
    </lineage>
</organism>
<protein>
    <submittedName>
        <fullName evidence="2">Uncharacterized protein</fullName>
    </submittedName>
</protein>
<comment type="caution">
    <text evidence="2">The sequence shown here is derived from an EMBL/GenBank/DDBJ whole genome shotgun (WGS) entry which is preliminary data.</text>
</comment>
<name>A0A9P6RPQ4_9FUNG</name>
<proteinExistence type="predicted"/>
<sequence>MSPKACVTKGRRECVRGFHRDLCTKCTQGSIACEFCPPGSTGCMFCVEGLKECSDCYGLGFVQRICQDCIKEHYRSQAPFNKVKGQIVDAQQQLSRSVVSLAAGVYNTTTATIREGSMSFITNSSETSIPTSGGEDSDDSDETKSSSSSTSSLSLRKTPLKLATTKLAKAITLGQQRSMSVIQHSGFAYPRKWSRSCFRNASVAPIAA</sequence>
<accession>A0A9P6RPQ4</accession>
<keyword evidence="3" id="KW-1185">Reference proteome</keyword>